<dbReference type="Proteomes" id="UP000000755">
    <property type="component" value="Chromosome"/>
</dbReference>
<evidence type="ECO:0000313" key="2">
    <source>
        <dbReference type="Proteomes" id="UP000000755"/>
    </source>
</evidence>
<dbReference type="AlphaFoldDB" id="A0M1N9"/>
<dbReference type="KEGG" id="gfo:GFO_1561"/>
<evidence type="ECO:0000313" key="1">
    <source>
        <dbReference type="EMBL" id="CAL66534.1"/>
    </source>
</evidence>
<reference evidence="1 2" key="1">
    <citation type="journal article" date="2006" name="Environ. Microbiol.">
        <title>Whole genome analysis of the marine Bacteroidetes'Gramella forsetii' reveals adaptations to degradation of polymeric organic matter.</title>
        <authorList>
            <person name="Bauer M."/>
            <person name="Kube M."/>
            <person name="Teeling H."/>
            <person name="Richter M."/>
            <person name="Lombardot T."/>
            <person name="Allers E."/>
            <person name="Wuerdemann C.A."/>
            <person name="Quast C."/>
            <person name="Kuhl H."/>
            <person name="Knaust F."/>
            <person name="Woebken D."/>
            <person name="Bischof K."/>
            <person name="Mussmann M."/>
            <person name="Choudhuri J.V."/>
            <person name="Meyer F."/>
            <person name="Reinhardt R."/>
            <person name="Amann R.I."/>
            <person name="Gloeckner F.O."/>
        </authorList>
    </citation>
    <scope>NUCLEOTIDE SEQUENCE [LARGE SCALE GENOMIC DNA]</scope>
    <source>
        <strain evidence="1 2">KT0803</strain>
    </source>
</reference>
<dbReference type="EMBL" id="CU207366">
    <property type="protein sequence ID" value="CAL66534.1"/>
    <property type="molecule type" value="Genomic_DNA"/>
</dbReference>
<gene>
    <name evidence="1" type="ordered locus">GFO_1561</name>
</gene>
<accession>A0M1N9</accession>
<dbReference type="HOGENOM" id="CLU_3007905_0_0_10"/>
<proteinExistence type="predicted"/>
<organism evidence="1 2">
    <name type="scientific">Christiangramia forsetii (strain DSM 17595 / CGMCC 1.15422 / KT0803)</name>
    <name type="common">Gramella forsetii</name>
    <dbReference type="NCBI Taxonomy" id="411154"/>
    <lineage>
        <taxon>Bacteria</taxon>
        <taxon>Pseudomonadati</taxon>
        <taxon>Bacteroidota</taxon>
        <taxon>Flavobacteriia</taxon>
        <taxon>Flavobacteriales</taxon>
        <taxon>Flavobacteriaceae</taxon>
        <taxon>Christiangramia</taxon>
    </lineage>
</organism>
<name>A0M1N9_CHRFK</name>
<sequence length="56" mass="6806">MLTNHTRKPYSRLYNDYLLLDLFKLKKNLPENYINLIIRDFVILPVKIIMTVRIDL</sequence>
<protein>
    <submittedName>
        <fullName evidence="1">Uncharacterized protein</fullName>
    </submittedName>
</protein>
<dbReference type="STRING" id="411154.GFO_1561"/>